<dbReference type="SUPFAM" id="SSF56281">
    <property type="entry name" value="Metallo-hydrolase/oxidoreductase"/>
    <property type="match status" value="1"/>
</dbReference>
<dbReference type="PANTHER" id="PTHR42951:SF4">
    <property type="entry name" value="ACYL-COENZYME A THIOESTERASE MBLAC2"/>
    <property type="match status" value="1"/>
</dbReference>
<reference evidence="2 3" key="2">
    <citation type="submission" date="2017-09" db="EMBL/GenBank/DDBJ databases">
        <title>Bacillus patelloidae sp. nov., isolated from the intestinal tract of a marine limpet.</title>
        <authorList>
            <person name="Liu R."/>
            <person name="Dong C."/>
            <person name="Shao Z."/>
        </authorList>
    </citation>
    <scope>NUCLEOTIDE SEQUENCE [LARGE SCALE GENOMIC DNA]</scope>
    <source>
        <strain evidence="2 3">SA5d-4</strain>
    </source>
</reference>
<reference evidence="3" key="1">
    <citation type="submission" date="2017-08" db="EMBL/GenBank/DDBJ databases">
        <authorList>
            <person name="Huang Z."/>
        </authorList>
    </citation>
    <scope>NUCLEOTIDE SEQUENCE [LARGE SCALE GENOMIC DNA]</scope>
    <source>
        <strain evidence="3">SA5d-4</strain>
    </source>
</reference>
<evidence type="ECO:0000313" key="3">
    <source>
        <dbReference type="Proteomes" id="UP000217083"/>
    </source>
</evidence>
<accession>A0A263BWG4</accession>
<dbReference type="InterPro" id="IPR050855">
    <property type="entry name" value="NDM-1-like"/>
</dbReference>
<gene>
    <name evidence="2" type="ORF">CIB95_00445</name>
</gene>
<name>A0A263BWG4_9BACI</name>
<comment type="caution">
    <text evidence="2">The sequence shown here is derived from an EMBL/GenBank/DDBJ whole genome shotgun (WGS) entry which is preliminary data.</text>
</comment>
<feature type="domain" description="Metallo-beta-lactamase" evidence="1">
    <location>
        <begin position="33"/>
        <end position="248"/>
    </location>
</feature>
<dbReference type="Proteomes" id="UP000217083">
    <property type="component" value="Unassembled WGS sequence"/>
</dbReference>
<proteinExistence type="predicted"/>
<evidence type="ECO:0000313" key="2">
    <source>
        <dbReference type="EMBL" id="OZM58083.1"/>
    </source>
</evidence>
<dbReference type="AlphaFoldDB" id="A0A263BWG4"/>
<dbReference type="InterPro" id="IPR001279">
    <property type="entry name" value="Metallo-B-lactamas"/>
</dbReference>
<evidence type="ECO:0000259" key="1">
    <source>
        <dbReference type="SMART" id="SM00849"/>
    </source>
</evidence>
<keyword evidence="3" id="KW-1185">Reference proteome</keyword>
<dbReference type="InterPro" id="IPR036866">
    <property type="entry name" value="RibonucZ/Hydroxyglut_hydro"/>
</dbReference>
<dbReference type="GO" id="GO:0016787">
    <property type="term" value="F:hydrolase activity"/>
    <property type="evidence" value="ECO:0007669"/>
    <property type="project" value="UniProtKB-KW"/>
</dbReference>
<dbReference type="Gene3D" id="3.60.15.10">
    <property type="entry name" value="Ribonuclease Z/Hydroxyacylglutathione hydrolase-like"/>
    <property type="match status" value="1"/>
</dbReference>
<protein>
    <submittedName>
        <fullName evidence="2">MBL fold metallo-hydrolase</fullName>
    </submittedName>
</protein>
<dbReference type="RefSeq" id="WP_094920404.1">
    <property type="nucleotide sequence ID" value="NZ_NPIA01000001.1"/>
</dbReference>
<keyword evidence="2" id="KW-0378">Hydrolase</keyword>
<organism evidence="2 3">
    <name type="scientific">Lottiidibacillus patelloidae</name>
    <dbReference type="NCBI Taxonomy" id="2670334"/>
    <lineage>
        <taxon>Bacteria</taxon>
        <taxon>Bacillati</taxon>
        <taxon>Bacillota</taxon>
        <taxon>Bacilli</taxon>
        <taxon>Bacillales</taxon>
        <taxon>Bacillaceae</taxon>
        <taxon>Lottiidibacillus</taxon>
    </lineage>
</organism>
<dbReference type="PANTHER" id="PTHR42951">
    <property type="entry name" value="METALLO-BETA-LACTAMASE DOMAIN-CONTAINING"/>
    <property type="match status" value="1"/>
</dbReference>
<dbReference type="EMBL" id="NPIA01000001">
    <property type="protein sequence ID" value="OZM58083.1"/>
    <property type="molecule type" value="Genomic_DNA"/>
</dbReference>
<dbReference type="CDD" id="cd16282">
    <property type="entry name" value="metallo-hydrolase-like_MBL-fold"/>
    <property type="match status" value="1"/>
</dbReference>
<sequence length="312" mass="35289">MVKAISFKSKHFTLEEICHGVYAAIAKDAGRAASNAGFIDLGEQTMVFDTFNTQQAAEDLKNVAEKITKQPVSWVINSHHHGDHVRGNQVFSKSNILSSVITRQQILENQALKIQKQQNDLEGLHQYINSLKTKLDKQADKNIENQLNFLKEIAISLPSLKLTPPNYTFKQEFTFCGSKRTAKLKTFGSAHSACDAILYLPEDEVIFMSDLLFVNTHPVIFPESNPDQWMTILEEIEKLVFQFAVPGHGPIGTKTDLLNVKEYLEELYEVVSDSGNVEEFQMPDKYKSWSSPSLYQQNIKNVKAIKENHNKG</sequence>
<dbReference type="SMART" id="SM00849">
    <property type="entry name" value="Lactamase_B"/>
    <property type="match status" value="1"/>
</dbReference>
<dbReference type="Pfam" id="PF00753">
    <property type="entry name" value="Lactamase_B"/>
    <property type="match status" value="1"/>
</dbReference>